<dbReference type="GO" id="GO:0006508">
    <property type="term" value="P:proteolysis"/>
    <property type="evidence" value="ECO:0007669"/>
    <property type="project" value="UniProtKB-KW"/>
</dbReference>
<evidence type="ECO:0000313" key="24">
    <source>
        <dbReference type="Proteomes" id="UP000199045"/>
    </source>
</evidence>
<dbReference type="PANTHER" id="PTHR12053">
    <property type="entry name" value="PROTEASE FAMILY M28 PLASMA GLUTAMATE CARBOXYPEPTIDASE-RELATED"/>
    <property type="match status" value="1"/>
</dbReference>
<keyword evidence="16" id="KW-0865">Zymogen</keyword>
<gene>
    <name evidence="23" type="ORF">SAMN04488121_109216</name>
</gene>
<dbReference type="EMBL" id="FNBN01000009">
    <property type="protein sequence ID" value="SDH19034.1"/>
    <property type="molecule type" value="Genomic_DNA"/>
</dbReference>
<dbReference type="GO" id="GO:0005576">
    <property type="term" value="C:extracellular region"/>
    <property type="evidence" value="ECO:0007669"/>
    <property type="project" value="UniProtKB-SubCell"/>
</dbReference>
<keyword evidence="10 21" id="KW-0732">Signal</keyword>
<keyword evidence="9" id="KW-0479">Metal-binding</keyword>
<dbReference type="RefSeq" id="WP_089837056.1">
    <property type="nucleotide sequence ID" value="NZ_FNBN01000009.1"/>
</dbReference>
<keyword evidence="6" id="KW-0964">Secreted</keyword>
<evidence type="ECO:0000256" key="8">
    <source>
        <dbReference type="ARBA" id="ARBA00022670"/>
    </source>
</evidence>
<keyword evidence="17" id="KW-0325">Glycoprotein</keyword>
<dbReference type="STRING" id="104663.SAMN04488121_109216"/>
<organism evidence="23 24">
    <name type="scientific">Chitinophaga filiformis</name>
    <name type="common">Myxococcus filiformis</name>
    <name type="synonym">Flexibacter filiformis</name>
    <dbReference type="NCBI Taxonomy" id="104663"/>
    <lineage>
        <taxon>Bacteria</taxon>
        <taxon>Pseudomonadati</taxon>
        <taxon>Bacteroidota</taxon>
        <taxon>Chitinophagia</taxon>
        <taxon>Chitinophagales</taxon>
        <taxon>Chitinophagaceae</taxon>
        <taxon>Chitinophaga</taxon>
    </lineage>
</organism>
<dbReference type="AlphaFoldDB" id="A0A1G8ADJ1"/>
<dbReference type="Proteomes" id="UP000199045">
    <property type="component" value="Unassembled WGS sequence"/>
</dbReference>
<feature type="signal peptide" evidence="21">
    <location>
        <begin position="1"/>
        <end position="32"/>
    </location>
</feature>
<dbReference type="OrthoDB" id="9769665at2"/>
<evidence type="ECO:0000259" key="22">
    <source>
        <dbReference type="Pfam" id="PF04389"/>
    </source>
</evidence>
<dbReference type="PANTHER" id="PTHR12053:SF3">
    <property type="entry name" value="CARBOXYPEPTIDASE Q"/>
    <property type="match status" value="1"/>
</dbReference>
<proteinExistence type="predicted"/>
<comment type="subunit">
    <text evidence="19">Homodimer. The monomeric form is inactive while the homodimer is active.</text>
</comment>
<protein>
    <recommendedName>
        <fullName evidence="5">Carboxypeptidase Q</fullName>
    </recommendedName>
    <alternativeName>
        <fullName evidence="20">Plasma glutamate carboxypeptidase</fullName>
    </alternativeName>
</protein>
<keyword evidence="11" id="KW-0378">Hydrolase</keyword>
<keyword evidence="7" id="KW-0121">Carboxypeptidase</keyword>
<dbReference type="GO" id="GO:0070573">
    <property type="term" value="F:metallodipeptidase activity"/>
    <property type="evidence" value="ECO:0007669"/>
    <property type="project" value="InterPro"/>
</dbReference>
<evidence type="ECO:0000256" key="15">
    <source>
        <dbReference type="ARBA" id="ARBA00023049"/>
    </source>
</evidence>
<accession>A0A1G8ADJ1</accession>
<dbReference type="GO" id="GO:0005764">
    <property type="term" value="C:lysosome"/>
    <property type="evidence" value="ECO:0007669"/>
    <property type="project" value="UniProtKB-SubCell"/>
</dbReference>
<evidence type="ECO:0000256" key="12">
    <source>
        <dbReference type="ARBA" id="ARBA00022824"/>
    </source>
</evidence>
<dbReference type="InterPro" id="IPR007484">
    <property type="entry name" value="Peptidase_M28"/>
</dbReference>
<evidence type="ECO:0000256" key="4">
    <source>
        <dbReference type="ARBA" id="ARBA00004613"/>
    </source>
</evidence>
<keyword evidence="15" id="KW-0482">Metalloprotease</keyword>
<dbReference type="Gene3D" id="3.40.630.10">
    <property type="entry name" value="Zn peptidases"/>
    <property type="match status" value="1"/>
</dbReference>
<evidence type="ECO:0000256" key="9">
    <source>
        <dbReference type="ARBA" id="ARBA00022723"/>
    </source>
</evidence>
<evidence type="ECO:0000256" key="18">
    <source>
        <dbReference type="ARBA" id="ARBA00023228"/>
    </source>
</evidence>
<evidence type="ECO:0000256" key="6">
    <source>
        <dbReference type="ARBA" id="ARBA00022525"/>
    </source>
</evidence>
<evidence type="ECO:0000256" key="5">
    <source>
        <dbReference type="ARBA" id="ARBA00014116"/>
    </source>
</evidence>
<evidence type="ECO:0000256" key="2">
    <source>
        <dbReference type="ARBA" id="ARBA00004371"/>
    </source>
</evidence>
<keyword evidence="14" id="KW-0333">Golgi apparatus</keyword>
<evidence type="ECO:0000256" key="10">
    <source>
        <dbReference type="ARBA" id="ARBA00022729"/>
    </source>
</evidence>
<dbReference type="GO" id="GO:0046872">
    <property type="term" value="F:metal ion binding"/>
    <property type="evidence" value="ECO:0007669"/>
    <property type="project" value="UniProtKB-KW"/>
</dbReference>
<dbReference type="Pfam" id="PF04389">
    <property type="entry name" value="Peptidase_M28"/>
    <property type="match status" value="1"/>
</dbReference>
<evidence type="ECO:0000256" key="7">
    <source>
        <dbReference type="ARBA" id="ARBA00022645"/>
    </source>
</evidence>
<keyword evidence="12" id="KW-0256">Endoplasmic reticulum</keyword>
<comment type="subcellular location">
    <subcellularLocation>
        <location evidence="1">Endoplasmic reticulum</location>
    </subcellularLocation>
    <subcellularLocation>
        <location evidence="3">Golgi apparatus</location>
    </subcellularLocation>
    <subcellularLocation>
        <location evidence="2">Lysosome</location>
    </subcellularLocation>
    <subcellularLocation>
        <location evidence="4">Secreted</location>
    </subcellularLocation>
</comment>
<sequence length="468" mass="50801">MNKLFNFIKKRTSFFLFSTVTTLLVSSANAQAYNNADSVLIRKLYDEVLQSEEMDVNLRYLTSHIGARIAGSEQAKQAVDWLKETIFRYHPDSIYLQPVMVPHWIRGEKESASFITGGRTVKLNLSALGGSVGTGGTLTGQVVEVKSWAELSSLSDEQVRGKIVFFNRAMDAREAETFKAYLSAADQRAKGAIAASMKGAIGALIRSLTLAKDDYPHTGAMSYDAAVKKIPAAALSTNSADKLSEALKKDPVLQLSMQMNCIQLPDVLSYNVIAELKGVVHPDEFVTVGAHIDSWDIGEGASDDGTGLVQAMEVLRAFKATGLKPARTLRVILYMNEEAGAHGGVEYAAQASVRNEHHVAAIESDAGGFTPRGFRIEASPEVTAKFKAWALLLAPYKADDIQPQQRGVDLVPMKGMAKALLSLDCDDSRLFYIHHSALDTYDKINPREVAMGAGAMAAMTALLCKYGL</sequence>
<evidence type="ECO:0000256" key="11">
    <source>
        <dbReference type="ARBA" id="ARBA00022801"/>
    </source>
</evidence>
<evidence type="ECO:0000256" key="1">
    <source>
        <dbReference type="ARBA" id="ARBA00004240"/>
    </source>
</evidence>
<keyword evidence="18" id="KW-0458">Lysosome</keyword>
<evidence type="ECO:0000313" key="23">
    <source>
        <dbReference type="EMBL" id="SDH19034.1"/>
    </source>
</evidence>
<feature type="domain" description="Peptidase M28" evidence="22">
    <location>
        <begin position="271"/>
        <end position="451"/>
    </location>
</feature>
<evidence type="ECO:0000256" key="21">
    <source>
        <dbReference type="SAM" id="SignalP"/>
    </source>
</evidence>
<evidence type="ECO:0000256" key="13">
    <source>
        <dbReference type="ARBA" id="ARBA00022833"/>
    </source>
</evidence>
<dbReference type="Gene3D" id="3.50.30.30">
    <property type="match status" value="1"/>
</dbReference>
<evidence type="ECO:0000256" key="3">
    <source>
        <dbReference type="ARBA" id="ARBA00004555"/>
    </source>
</evidence>
<dbReference type="SUPFAM" id="SSF53187">
    <property type="entry name" value="Zn-dependent exopeptidases"/>
    <property type="match status" value="1"/>
</dbReference>
<name>A0A1G8ADJ1_CHIFI</name>
<keyword evidence="8" id="KW-0645">Protease</keyword>
<keyword evidence="13" id="KW-0862">Zinc</keyword>
<dbReference type="InterPro" id="IPR039866">
    <property type="entry name" value="CPQ"/>
</dbReference>
<evidence type="ECO:0000256" key="17">
    <source>
        <dbReference type="ARBA" id="ARBA00023180"/>
    </source>
</evidence>
<feature type="chain" id="PRO_5011741416" description="Carboxypeptidase Q" evidence="21">
    <location>
        <begin position="33"/>
        <end position="468"/>
    </location>
</feature>
<evidence type="ECO:0000256" key="20">
    <source>
        <dbReference type="ARBA" id="ARBA00033328"/>
    </source>
</evidence>
<dbReference type="GO" id="GO:0004180">
    <property type="term" value="F:carboxypeptidase activity"/>
    <property type="evidence" value="ECO:0007669"/>
    <property type="project" value="UniProtKB-KW"/>
</dbReference>
<reference evidence="24" key="1">
    <citation type="submission" date="2016-10" db="EMBL/GenBank/DDBJ databases">
        <authorList>
            <person name="Varghese N."/>
            <person name="Submissions S."/>
        </authorList>
    </citation>
    <scope>NUCLEOTIDE SEQUENCE [LARGE SCALE GENOMIC DNA]</scope>
    <source>
        <strain evidence="24">DSM 527</strain>
    </source>
</reference>
<evidence type="ECO:0000256" key="16">
    <source>
        <dbReference type="ARBA" id="ARBA00023145"/>
    </source>
</evidence>
<evidence type="ECO:0000256" key="19">
    <source>
        <dbReference type="ARBA" id="ARBA00025833"/>
    </source>
</evidence>
<evidence type="ECO:0000256" key="14">
    <source>
        <dbReference type="ARBA" id="ARBA00023034"/>
    </source>
</evidence>